<accession>A0ABX1SUT5</accession>
<protein>
    <recommendedName>
        <fullName evidence="3">Phage protein</fullName>
    </recommendedName>
</protein>
<name>A0ABX1SUT5_STACP</name>
<dbReference type="Proteomes" id="UP000538955">
    <property type="component" value="Unassembled WGS sequence"/>
</dbReference>
<evidence type="ECO:0000313" key="2">
    <source>
        <dbReference type="Proteomes" id="UP000538955"/>
    </source>
</evidence>
<dbReference type="RefSeq" id="WP_168993018.1">
    <property type="nucleotide sequence ID" value="NZ_JABBMI010000064.1"/>
</dbReference>
<reference evidence="1 2" key="1">
    <citation type="submission" date="2020-04" db="EMBL/GenBank/DDBJ databases">
        <title>The Epidemiology and Molecular Characteristics of Linezolid-Resistant Staphylococcus capitis in Huashan Hospital, Shanghai.</title>
        <authorList>
            <person name="Ding L."/>
            <person name="Li P."/>
            <person name="Yang Y."/>
            <person name="Lin D."/>
            <person name="Xu X."/>
        </authorList>
    </citation>
    <scope>NUCLEOTIDE SEQUENCE [LARGE SCALE GENOMIC DNA]</scope>
    <source>
        <strain evidence="1 2">17-84</strain>
    </source>
</reference>
<dbReference type="EMBL" id="JABBMI010000064">
    <property type="protein sequence ID" value="NMK54668.1"/>
    <property type="molecule type" value="Genomic_DNA"/>
</dbReference>
<keyword evidence="2" id="KW-1185">Reference proteome</keyword>
<gene>
    <name evidence="1" type="ORF">HHM24_08030</name>
</gene>
<comment type="caution">
    <text evidence="1">The sequence shown here is derived from an EMBL/GenBank/DDBJ whole genome shotgun (WGS) entry which is preliminary data.</text>
</comment>
<organism evidence="1 2">
    <name type="scientific">Staphylococcus capitis</name>
    <dbReference type="NCBI Taxonomy" id="29388"/>
    <lineage>
        <taxon>Bacteria</taxon>
        <taxon>Bacillati</taxon>
        <taxon>Bacillota</taxon>
        <taxon>Bacilli</taxon>
        <taxon>Bacillales</taxon>
        <taxon>Staphylococcaceae</taxon>
        <taxon>Staphylococcus</taxon>
    </lineage>
</organism>
<proteinExistence type="predicted"/>
<sequence length="54" mass="6432">MSQKQGMREFELKCIIENIELDLEFQDFTKEEEAEKKAELNQAKVELKTLQTQK</sequence>
<evidence type="ECO:0008006" key="3">
    <source>
        <dbReference type="Google" id="ProtNLM"/>
    </source>
</evidence>
<evidence type="ECO:0000313" key="1">
    <source>
        <dbReference type="EMBL" id="NMK54668.1"/>
    </source>
</evidence>